<evidence type="ECO:0000256" key="5">
    <source>
        <dbReference type="SAM" id="MobiDB-lite"/>
    </source>
</evidence>
<keyword evidence="3" id="KW-0378">Hydrolase</keyword>
<dbReference type="PANTHER" id="PTHR12801:SF112">
    <property type="entry name" value="RNA EXONUCLEASE 3"/>
    <property type="match status" value="1"/>
</dbReference>
<dbReference type="SUPFAM" id="SSF53098">
    <property type="entry name" value="Ribonuclease H-like"/>
    <property type="match status" value="1"/>
</dbReference>
<reference evidence="7" key="1">
    <citation type="submission" date="2023-06" db="EMBL/GenBank/DDBJ databases">
        <title>Draft genome of Marssonina rosae.</title>
        <authorList>
            <person name="Cheng Q."/>
        </authorList>
    </citation>
    <scope>NUCLEOTIDE SEQUENCE</scope>
    <source>
        <strain evidence="7">R4</strain>
    </source>
</reference>
<keyword evidence="4" id="KW-0269">Exonuclease</keyword>
<dbReference type="Gene3D" id="3.30.420.10">
    <property type="entry name" value="Ribonuclease H-like superfamily/Ribonuclease H"/>
    <property type="match status" value="1"/>
</dbReference>
<dbReference type="GO" id="GO:0003676">
    <property type="term" value="F:nucleic acid binding"/>
    <property type="evidence" value="ECO:0007669"/>
    <property type="project" value="InterPro"/>
</dbReference>
<feature type="domain" description="Exonuclease" evidence="6">
    <location>
        <begin position="390"/>
        <end position="578"/>
    </location>
</feature>
<comment type="similarity">
    <text evidence="1">Belongs to the REXO1/REXO3 family.</text>
</comment>
<dbReference type="Proteomes" id="UP001285354">
    <property type="component" value="Unassembled WGS sequence"/>
</dbReference>
<feature type="region of interest" description="Disordered" evidence="5">
    <location>
        <begin position="1"/>
        <end position="107"/>
    </location>
</feature>
<feature type="compositionally biased region" description="Basic and acidic residues" evidence="5">
    <location>
        <begin position="635"/>
        <end position="650"/>
    </location>
</feature>
<dbReference type="EMBL" id="JAUBYV010000004">
    <property type="protein sequence ID" value="KAK2627549.1"/>
    <property type="molecule type" value="Genomic_DNA"/>
</dbReference>
<gene>
    <name evidence="7" type="ORF">QTJ16_003515</name>
</gene>
<dbReference type="InterPro" id="IPR034922">
    <property type="entry name" value="REX1-like_exo"/>
</dbReference>
<dbReference type="GO" id="GO:0004527">
    <property type="term" value="F:exonuclease activity"/>
    <property type="evidence" value="ECO:0007669"/>
    <property type="project" value="UniProtKB-KW"/>
</dbReference>
<dbReference type="InterPro" id="IPR013520">
    <property type="entry name" value="Ribonucl_H"/>
</dbReference>
<feature type="region of interest" description="Disordered" evidence="5">
    <location>
        <begin position="453"/>
        <end position="473"/>
    </location>
</feature>
<feature type="compositionally biased region" description="Low complexity" evidence="5">
    <location>
        <begin position="464"/>
        <end position="473"/>
    </location>
</feature>
<evidence type="ECO:0000259" key="6">
    <source>
        <dbReference type="SMART" id="SM00479"/>
    </source>
</evidence>
<feature type="compositionally biased region" description="Polar residues" evidence="5">
    <location>
        <begin position="7"/>
        <end position="18"/>
    </location>
</feature>
<sequence length="650" mass="71263">MAAEYSVMSSHSGQLNAENDQERPRKRQKPNDETVKPLQVAEADKEMSQTPVLRSKVVERSSSTSRAATRDISPPPLKRKSENVKSTTSKSLLQKPSASKAAVKPPVIKAPLKQESLNPRVLKYPAPAGHDMRFRLLKALHTEFARLNSELAKDAKDDEEELILSDQAVIRRALDLEEDAAASAAVYSNIVKNKILTYKRMKVVQWAEERKKEVMQERSKQAALLPASKPAEPPKPIETGLTIKEELTLLPRLYTPISGLAQHGYVTSIPTAQEISTAKAGIEAAQGWENCDRCKSRFQVFPERRESDGALTSGGPCTYHFGKPYWRERSAADPKAKREKLFRCCGESVGESTGCTQSENHVFKISEVKRLAAISNFEKTPENPEAASDHPVCIDGEMGYTVYGLELIRLTATSWISGDPIFDVLVRPIGPLLDLNSRYSGVWPKDMASALPWSPEAPEPSSPPSSAGKPPLRILPSPASARALLLSFLAPSTPLIGHGLENDLNVLRLIHPTIIDTALLFPHKAGLPFRNGLKMLMATHLNRQIQVVVDGKMEGHDSKEDANAAGDLVRFALANEWRKMVADGWSVKDGAFQSPQSGEGIEDVVAGIPAGAKGVATWGLESEPVRILTKSGAGRKREREELEKGEVEVE</sequence>
<dbReference type="CDD" id="cd06145">
    <property type="entry name" value="REX1_like"/>
    <property type="match status" value="1"/>
</dbReference>
<dbReference type="GO" id="GO:0005634">
    <property type="term" value="C:nucleus"/>
    <property type="evidence" value="ECO:0007669"/>
    <property type="project" value="TreeGrafter"/>
</dbReference>
<dbReference type="InterPro" id="IPR047021">
    <property type="entry name" value="REXO1/3/4-like"/>
</dbReference>
<keyword evidence="2" id="KW-0540">Nuclease</keyword>
<evidence type="ECO:0000256" key="3">
    <source>
        <dbReference type="ARBA" id="ARBA00022801"/>
    </source>
</evidence>
<feature type="region of interest" description="Disordered" evidence="5">
    <location>
        <begin position="629"/>
        <end position="650"/>
    </location>
</feature>
<name>A0AAD9T2U4_9HELO</name>
<dbReference type="PANTHER" id="PTHR12801">
    <property type="entry name" value="RNA EXONUCLEASE REXO1 / RECO3 FAMILY MEMBER-RELATED"/>
    <property type="match status" value="1"/>
</dbReference>
<organism evidence="7 8">
    <name type="scientific">Diplocarpon rosae</name>
    <dbReference type="NCBI Taxonomy" id="946125"/>
    <lineage>
        <taxon>Eukaryota</taxon>
        <taxon>Fungi</taxon>
        <taxon>Dikarya</taxon>
        <taxon>Ascomycota</taxon>
        <taxon>Pezizomycotina</taxon>
        <taxon>Leotiomycetes</taxon>
        <taxon>Helotiales</taxon>
        <taxon>Drepanopezizaceae</taxon>
        <taxon>Diplocarpon</taxon>
    </lineage>
</organism>
<evidence type="ECO:0000256" key="4">
    <source>
        <dbReference type="ARBA" id="ARBA00022839"/>
    </source>
</evidence>
<dbReference type="AlphaFoldDB" id="A0AAD9T2U4"/>
<keyword evidence="8" id="KW-1185">Reference proteome</keyword>
<protein>
    <recommendedName>
        <fullName evidence="6">Exonuclease domain-containing protein</fullName>
    </recommendedName>
</protein>
<feature type="compositionally biased region" description="Polar residues" evidence="5">
    <location>
        <begin position="84"/>
        <end position="97"/>
    </location>
</feature>
<evidence type="ECO:0000256" key="1">
    <source>
        <dbReference type="ARBA" id="ARBA00006357"/>
    </source>
</evidence>
<evidence type="ECO:0000313" key="7">
    <source>
        <dbReference type="EMBL" id="KAK2627549.1"/>
    </source>
</evidence>
<accession>A0AAD9T2U4</accession>
<evidence type="ECO:0000256" key="2">
    <source>
        <dbReference type="ARBA" id="ARBA00022722"/>
    </source>
</evidence>
<dbReference type="SMART" id="SM00479">
    <property type="entry name" value="EXOIII"/>
    <property type="match status" value="1"/>
</dbReference>
<dbReference type="InterPro" id="IPR012337">
    <property type="entry name" value="RNaseH-like_sf"/>
</dbReference>
<comment type="caution">
    <text evidence="7">The sequence shown here is derived from an EMBL/GenBank/DDBJ whole genome shotgun (WGS) entry which is preliminary data.</text>
</comment>
<proteinExistence type="inferred from homology"/>
<dbReference type="InterPro" id="IPR036397">
    <property type="entry name" value="RNaseH_sf"/>
</dbReference>
<evidence type="ECO:0000313" key="8">
    <source>
        <dbReference type="Proteomes" id="UP001285354"/>
    </source>
</evidence>